<evidence type="ECO:0000313" key="1">
    <source>
        <dbReference type="EMBL" id="JAH90121.1"/>
    </source>
</evidence>
<proteinExistence type="predicted"/>
<dbReference type="AlphaFoldDB" id="A0A0E9WIJ5"/>
<name>A0A0E9WIJ5_ANGAN</name>
<protein>
    <submittedName>
        <fullName evidence="1">Uncharacterized protein</fullName>
    </submittedName>
</protein>
<accession>A0A0E9WIJ5</accession>
<reference evidence="1" key="1">
    <citation type="submission" date="2014-11" db="EMBL/GenBank/DDBJ databases">
        <authorList>
            <person name="Amaro Gonzalez C."/>
        </authorList>
    </citation>
    <scope>NUCLEOTIDE SEQUENCE</scope>
</reference>
<sequence length="57" mass="6388">MKPYNIYVTVAYPPDTDTPGFAEENKSKVGYCDCERPLCINRPVSHIVGCTFPSFLC</sequence>
<reference evidence="1" key="2">
    <citation type="journal article" date="2015" name="Fish Shellfish Immunol.">
        <title>Early steps in the European eel (Anguilla anguilla)-Vibrio vulnificus interaction in the gills: Role of the RtxA13 toxin.</title>
        <authorList>
            <person name="Callol A."/>
            <person name="Pajuelo D."/>
            <person name="Ebbesson L."/>
            <person name="Teles M."/>
            <person name="MacKenzie S."/>
            <person name="Amaro C."/>
        </authorList>
    </citation>
    <scope>NUCLEOTIDE SEQUENCE</scope>
</reference>
<organism evidence="1">
    <name type="scientific">Anguilla anguilla</name>
    <name type="common">European freshwater eel</name>
    <name type="synonym">Muraena anguilla</name>
    <dbReference type="NCBI Taxonomy" id="7936"/>
    <lineage>
        <taxon>Eukaryota</taxon>
        <taxon>Metazoa</taxon>
        <taxon>Chordata</taxon>
        <taxon>Craniata</taxon>
        <taxon>Vertebrata</taxon>
        <taxon>Euteleostomi</taxon>
        <taxon>Actinopterygii</taxon>
        <taxon>Neopterygii</taxon>
        <taxon>Teleostei</taxon>
        <taxon>Anguilliformes</taxon>
        <taxon>Anguillidae</taxon>
        <taxon>Anguilla</taxon>
    </lineage>
</organism>
<dbReference type="EMBL" id="GBXM01018456">
    <property type="protein sequence ID" value="JAH90121.1"/>
    <property type="molecule type" value="Transcribed_RNA"/>
</dbReference>